<dbReference type="Proteomes" id="UP000000442">
    <property type="component" value="Chromosome"/>
</dbReference>
<dbReference type="NCBIfam" id="NF037970">
    <property type="entry name" value="vanZ_1"/>
    <property type="match status" value="1"/>
</dbReference>
<keyword evidence="1" id="KW-1133">Transmembrane helix</keyword>
<dbReference type="HOGENOM" id="CLU_096028_5_2_7"/>
<dbReference type="InterPro" id="IPR006976">
    <property type="entry name" value="VanZ-like"/>
</dbReference>
<organism evidence="3 4">
    <name type="scientific">Desulforapulum autotrophicum (strain ATCC 43914 / DSM 3382 / VKM B-1955 / HRM2)</name>
    <name type="common">Desulfobacterium autotrophicum</name>
    <dbReference type="NCBI Taxonomy" id="177437"/>
    <lineage>
        <taxon>Bacteria</taxon>
        <taxon>Pseudomonadati</taxon>
        <taxon>Thermodesulfobacteriota</taxon>
        <taxon>Desulfobacteria</taxon>
        <taxon>Desulfobacterales</taxon>
        <taxon>Desulfobacteraceae</taxon>
        <taxon>Desulforapulum</taxon>
    </lineage>
</organism>
<dbReference type="PANTHER" id="PTHR28008:SF1">
    <property type="entry name" value="DOMAIN PROTEIN, PUTATIVE (AFU_ORTHOLOGUE AFUA_3G10980)-RELATED"/>
    <property type="match status" value="1"/>
</dbReference>
<protein>
    <recommendedName>
        <fullName evidence="2">VanZ-like domain-containing protein</fullName>
    </recommendedName>
</protein>
<dbReference type="eggNOG" id="COG5652">
    <property type="taxonomic scope" value="Bacteria"/>
</dbReference>
<feature type="transmembrane region" description="Helical" evidence="1">
    <location>
        <begin position="40"/>
        <end position="57"/>
    </location>
</feature>
<feature type="domain" description="VanZ-like" evidence="2">
    <location>
        <begin position="29"/>
        <end position="115"/>
    </location>
</feature>
<dbReference type="STRING" id="177437.HRM2_37650"/>
<dbReference type="Pfam" id="PF04892">
    <property type="entry name" value="VanZ"/>
    <property type="match status" value="1"/>
</dbReference>
<gene>
    <name evidence="3" type="ordered locus">HRM2_37650</name>
</gene>
<reference evidence="3 4" key="1">
    <citation type="journal article" date="2009" name="Environ. Microbiol.">
        <title>Genome sequence of Desulfobacterium autotrophicum HRM2, a marine sulfate reducer oxidizing organic carbon completely to carbon dioxide.</title>
        <authorList>
            <person name="Strittmatter A.W."/>
            <person name="Liesegang H."/>
            <person name="Rabus R."/>
            <person name="Decker I."/>
            <person name="Amann J."/>
            <person name="Andres S."/>
            <person name="Henne A."/>
            <person name="Fricke W.F."/>
            <person name="Martinez-Arias R."/>
            <person name="Bartels D."/>
            <person name="Goesmann A."/>
            <person name="Krause L."/>
            <person name="Puehler A."/>
            <person name="Klenk H.P."/>
            <person name="Richter M."/>
            <person name="Schuler M."/>
            <person name="Gloeckner F.O."/>
            <person name="Meyerdierks A."/>
            <person name="Gottschalk G."/>
            <person name="Amann R."/>
        </authorList>
    </citation>
    <scope>NUCLEOTIDE SEQUENCE [LARGE SCALE GENOMIC DNA]</scope>
    <source>
        <strain evidence="4">ATCC 43914 / DSM 3382 / HRM2</strain>
    </source>
</reference>
<evidence type="ECO:0000259" key="2">
    <source>
        <dbReference type="Pfam" id="PF04892"/>
    </source>
</evidence>
<keyword evidence="1" id="KW-0812">Transmembrane</keyword>
<dbReference type="AlphaFoldDB" id="C0QAP0"/>
<accession>C0QAP0</accession>
<dbReference type="PANTHER" id="PTHR28008">
    <property type="entry name" value="DOMAIN PROTEIN, PUTATIVE (AFU_ORTHOLOGUE AFUA_3G10980)-RELATED"/>
    <property type="match status" value="1"/>
</dbReference>
<sequence>MLTNLFYRLPVMAYCGFIFWQSSSASFDSLPTFEYADKVMHLGGYALLGALVVRMLFNEALPFSRRNLMIAAILASTLYGASDEFHQTFVAERCGDVFDVVADGLGSALGVIVYARIRVWFRESRI</sequence>
<dbReference type="KEGG" id="dat:HRM2_37650"/>
<evidence type="ECO:0000256" key="1">
    <source>
        <dbReference type="SAM" id="Phobius"/>
    </source>
</evidence>
<evidence type="ECO:0000313" key="4">
    <source>
        <dbReference type="Proteomes" id="UP000000442"/>
    </source>
</evidence>
<keyword evidence="1" id="KW-0472">Membrane</keyword>
<dbReference type="EMBL" id="CP001087">
    <property type="protein sequence ID" value="ACN16823.1"/>
    <property type="molecule type" value="Genomic_DNA"/>
</dbReference>
<proteinExistence type="predicted"/>
<evidence type="ECO:0000313" key="3">
    <source>
        <dbReference type="EMBL" id="ACN16823.1"/>
    </source>
</evidence>
<name>C0QAP0_DESAH</name>
<keyword evidence="4" id="KW-1185">Reference proteome</keyword>